<dbReference type="GO" id="GO:0090158">
    <property type="term" value="P:endoplasmic reticulum membrane organization"/>
    <property type="evidence" value="ECO:0007669"/>
    <property type="project" value="TreeGrafter"/>
</dbReference>
<protein>
    <recommendedName>
        <fullName evidence="2">STEEP1 domain-containing protein</fullName>
    </recommendedName>
</protein>
<dbReference type="Proteomes" id="UP000078546">
    <property type="component" value="Unassembled WGS sequence"/>
</dbReference>
<feature type="domain" description="STEEP1" evidence="2">
    <location>
        <begin position="134"/>
        <end position="240"/>
    </location>
</feature>
<reference evidence="5 6" key="1">
    <citation type="submission" date="2016-05" db="EMBL/GenBank/DDBJ databases">
        <authorList>
            <person name="Naeem Raeece"/>
        </authorList>
    </citation>
    <scope>NUCLEOTIDE SEQUENCE [LARGE SCALE GENOMIC DNA]</scope>
</reference>
<accession>A0A1A8X4F1</accession>
<organism evidence="4 5">
    <name type="scientific">Plasmodium ovale curtisi</name>
    <dbReference type="NCBI Taxonomy" id="864141"/>
    <lineage>
        <taxon>Eukaryota</taxon>
        <taxon>Sar</taxon>
        <taxon>Alveolata</taxon>
        <taxon>Apicomplexa</taxon>
        <taxon>Aconoidasida</taxon>
        <taxon>Haemosporida</taxon>
        <taxon>Plasmodiidae</taxon>
        <taxon>Plasmodium</taxon>
        <taxon>Plasmodium (Plasmodium)</taxon>
    </lineage>
</organism>
<evidence type="ECO:0000259" key="2">
    <source>
        <dbReference type="Pfam" id="PF25809"/>
    </source>
</evidence>
<dbReference type="Pfam" id="PF25809">
    <property type="entry name" value="STEEP1"/>
    <property type="match status" value="1"/>
</dbReference>
<evidence type="ECO:0000313" key="6">
    <source>
        <dbReference type="Proteomes" id="UP000078560"/>
    </source>
</evidence>
<reference evidence="4" key="2">
    <citation type="submission" date="2016-05" db="EMBL/GenBank/DDBJ databases">
        <authorList>
            <person name="Lavstsen T."/>
            <person name="Jespersen J.S."/>
        </authorList>
    </citation>
    <scope>NUCLEOTIDE SEQUENCE [LARGE SCALE GENOMIC DNA]</scope>
</reference>
<comment type="similarity">
    <text evidence="1">Belongs to the STEEP1 family.</text>
</comment>
<dbReference type="InterPro" id="IPR029704">
    <property type="entry name" value="STEEP-like"/>
</dbReference>
<evidence type="ECO:0000313" key="3">
    <source>
        <dbReference type="EMBL" id="SBS88954.1"/>
    </source>
</evidence>
<dbReference type="InterPro" id="IPR057965">
    <property type="entry name" value="STEEP1_dom"/>
</dbReference>
<dbReference type="PANTHER" id="PTHR46355:SF1">
    <property type="entry name" value="STING ER EXIT PROTEIN"/>
    <property type="match status" value="1"/>
</dbReference>
<evidence type="ECO:0000313" key="5">
    <source>
        <dbReference type="Proteomes" id="UP000078546"/>
    </source>
</evidence>
<dbReference type="EMBL" id="FLQV01000874">
    <property type="protein sequence ID" value="SBS98643.1"/>
    <property type="molecule type" value="Genomic_DNA"/>
</dbReference>
<proteinExistence type="inferred from homology"/>
<dbReference type="PANTHER" id="PTHR46355">
    <property type="entry name" value="UPF0428 PROTEIN CXORF56"/>
    <property type="match status" value="1"/>
</dbReference>
<evidence type="ECO:0000313" key="4">
    <source>
        <dbReference type="EMBL" id="SBS98643.1"/>
    </source>
</evidence>
<dbReference type="Proteomes" id="UP000078560">
    <property type="component" value="Unassembled WGS sequence"/>
</dbReference>
<name>A0A1A8X4F1_PLAOA</name>
<evidence type="ECO:0000256" key="1">
    <source>
        <dbReference type="ARBA" id="ARBA00024205"/>
    </source>
</evidence>
<dbReference type="GO" id="GO:0006888">
    <property type="term" value="P:endoplasmic reticulum to Golgi vesicle-mediated transport"/>
    <property type="evidence" value="ECO:0007669"/>
    <property type="project" value="TreeGrafter"/>
</dbReference>
<sequence>MKINSWQNDVDPLLQAPCAVCCDMQECQVQFFPSRLIGDITSVSSLNCAIFYLNGMNINLLPVFFLNVIANQRRGSGNSSERMEESKINEKNEVSLLEIKRKVQTEQEALKDDNKQRKFRILNYTSKDSIVNKIEKDFLVYFCFVCGYNCLISEIDMNHLPKRKTDGSIIFPFKKITHKKFHKTQNEKIKIKRKEGVETQYRILCKECTVPIGYVTNLQEDNAHIYYYDYSLLKDQTKCKLFSCF</sequence>
<gene>
    <name evidence="4" type="ORF">POVCU1_047720</name>
    <name evidence="3" type="ORF">POVCU2_0051420</name>
</gene>
<dbReference type="EMBL" id="FLQU01000668">
    <property type="protein sequence ID" value="SBS88954.1"/>
    <property type="molecule type" value="Genomic_DNA"/>
</dbReference>
<dbReference type="AlphaFoldDB" id="A0A1A8X4F1"/>
<dbReference type="GO" id="GO:0005737">
    <property type="term" value="C:cytoplasm"/>
    <property type="evidence" value="ECO:0007669"/>
    <property type="project" value="GOC"/>
</dbReference>